<comment type="caution">
    <text evidence="1">The sequence shown here is derived from an EMBL/GenBank/DDBJ whole genome shotgun (WGS) entry which is preliminary data.</text>
</comment>
<organism evidence="1 2">
    <name type="scientific">Lentilactobacillus kosonis</name>
    <dbReference type="NCBI Taxonomy" id="2810561"/>
    <lineage>
        <taxon>Bacteria</taxon>
        <taxon>Bacillati</taxon>
        <taxon>Bacillota</taxon>
        <taxon>Bacilli</taxon>
        <taxon>Lactobacillales</taxon>
        <taxon>Lactobacillaceae</taxon>
        <taxon>Lentilactobacillus</taxon>
    </lineage>
</organism>
<keyword evidence="2" id="KW-1185">Reference proteome</keyword>
<gene>
    <name evidence="1" type="ORF">NBRC111893_2366</name>
</gene>
<evidence type="ECO:0000313" key="2">
    <source>
        <dbReference type="Proteomes" id="UP000286974"/>
    </source>
</evidence>
<proteinExistence type="predicted"/>
<dbReference type="EMBL" id="BEXA01000007">
    <property type="protein sequence ID" value="GAY74220.1"/>
    <property type="molecule type" value="Genomic_DNA"/>
</dbReference>
<name>A0A401FPB1_9LACO</name>
<dbReference type="AlphaFoldDB" id="A0A401FPB1"/>
<evidence type="ECO:0000313" key="1">
    <source>
        <dbReference type="EMBL" id="GAY74220.1"/>
    </source>
</evidence>
<accession>A0A401FPB1</accession>
<sequence>MDNNVEIELNDQVQGLINAVNQFWDGDVSVQFIGNLQAGFVRHDQAQAVQDGKI</sequence>
<reference evidence="1 2" key="1">
    <citation type="submission" date="2017-11" db="EMBL/GenBank/DDBJ databases">
        <title>Draft Genome Sequence of Lactobacillus curieae NBRC 111893 isolated from Koso, a Japanese sugar-Vegetable Fermented Beverage.</title>
        <authorList>
            <person name="Chiou T.Y."/>
            <person name="Oshima K."/>
            <person name="Suda W."/>
            <person name="Hattori M."/>
            <person name="Takahashi T."/>
        </authorList>
    </citation>
    <scope>NUCLEOTIDE SEQUENCE [LARGE SCALE GENOMIC DNA]</scope>
    <source>
        <strain evidence="1 2">NBRC111893</strain>
    </source>
</reference>
<dbReference type="Proteomes" id="UP000286974">
    <property type="component" value="Unassembled WGS sequence"/>
</dbReference>
<protein>
    <submittedName>
        <fullName evidence="1">Uncharacterized protein</fullName>
    </submittedName>
</protein>